<comment type="caution">
    <text evidence="1">The sequence shown here is derived from an EMBL/GenBank/DDBJ whole genome shotgun (WGS) entry which is preliminary data.</text>
</comment>
<keyword evidence="1" id="KW-0406">Ion transport</keyword>
<proteinExistence type="predicted"/>
<keyword evidence="1" id="KW-0813">Transport</keyword>
<sequence length="675" mass="79662">MDDEFLHYLIDKSKTLIVGPDEIITYFGSINREMYFICKGLCLKQTEIIFLHIPENNTYETIGPGSSIGFSSLLFGLPSLNNVCTLTHCVLIHINVQTFNAALQQAPLLYRTVYRTRQLILAKYQSNYEVKMIENPHYTKRKRRLKLKYKKLNHRLIENEYLFAPYMPRLYYLRFILDILVYTDIYWRFHVAFYGDKNQLIIHPWTTAENYLKGQFLFDVLIWFPYPVIMTMFFNHTEGHSEFAHSLSPHFFHCGLHLIKILDIYRVFSMMVHFNERLNTYSAYRCFKYFFFTIVLVHSWGMILVITTCKYLHHNDVARFAEGNVTKIPGMIIVPKAELNLYCYEHSWLNRLVAFIYLYRVIITVGDRWRCAVLSIYSLLSQMNSTLHEDVVLYLYEATLRHVPMFENADHSFFRVIAKELREEYFIEGDTVVRNNDIVQDIYIIHKGSVELSNAHNMIPVIMGIGGVFGNVFEKDKSLCGISVRALKNLDLLCLNVETFRKLLKDYPFIQKKLSLSTKNEKQKHYAIPSSFLEDGNVYLSPNMYWNTKQQLTNKKKSFFSSCKSNFNYDTHRITAFSCFILFTTYWNFILTTYQFCFQQYCHILLTTAVIIDVIFLLKFCMEINAPSMTPSTFSTNKTFLAKYDDYYLYYINFKIYHLCLFVFLDVCKGGGEEL</sequence>
<keyword evidence="1" id="KW-0407">Ion channel</keyword>
<name>A0ACB9SVQ8_HOLOL</name>
<organism evidence="1 2">
    <name type="scientific">Holotrichia oblita</name>
    <name type="common">Chafer beetle</name>
    <dbReference type="NCBI Taxonomy" id="644536"/>
    <lineage>
        <taxon>Eukaryota</taxon>
        <taxon>Metazoa</taxon>
        <taxon>Ecdysozoa</taxon>
        <taxon>Arthropoda</taxon>
        <taxon>Hexapoda</taxon>
        <taxon>Insecta</taxon>
        <taxon>Pterygota</taxon>
        <taxon>Neoptera</taxon>
        <taxon>Endopterygota</taxon>
        <taxon>Coleoptera</taxon>
        <taxon>Polyphaga</taxon>
        <taxon>Scarabaeiformia</taxon>
        <taxon>Scarabaeidae</taxon>
        <taxon>Melolonthinae</taxon>
        <taxon>Holotrichia</taxon>
    </lineage>
</organism>
<dbReference type="Proteomes" id="UP001056778">
    <property type="component" value="Chromosome 7"/>
</dbReference>
<evidence type="ECO:0000313" key="1">
    <source>
        <dbReference type="EMBL" id="KAI4458628.1"/>
    </source>
</evidence>
<protein>
    <submittedName>
        <fullName evidence="1">Voltage and ligand gated potassium channel</fullName>
    </submittedName>
</protein>
<accession>A0ACB9SVQ8</accession>
<gene>
    <name evidence="1" type="ORF">MML48_7g00013014</name>
</gene>
<dbReference type="EMBL" id="CM043021">
    <property type="protein sequence ID" value="KAI4458628.1"/>
    <property type="molecule type" value="Genomic_DNA"/>
</dbReference>
<keyword evidence="2" id="KW-1185">Reference proteome</keyword>
<evidence type="ECO:0000313" key="2">
    <source>
        <dbReference type="Proteomes" id="UP001056778"/>
    </source>
</evidence>
<reference evidence="1" key="1">
    <citation type="submission" date="2022-04" db="EMBL/GenBank/DDBJ databases">
        <title>Chromosome-scale genome assembly of Holotrichia oblita Faldermann.</title>
        <authorList>
            <person name="Rongchong L."/>
        </authorList>
    </citation>
    <scope>NUCLEOTIDE SEQUENCE</scope>
    <source>
        <strain evidence="1">81SQS9</strain>
    </source>
</reference>